<dbReference type="EMBL" id="DXCM01000067">
    <property type="protein sequence ID" value="HIY93076.1"/>
    <property type="molecule type" value="Genomic_DNA"/>
</dbReference>
<dbReference type="Proteomes" id="UP000824013">
    <property type="component" value="Unassembled WGS sequence"/>
</dbReference>
<reference evidence="2" key="2">
    <citation type="submission" date="2021-04" db="EMBL/GenBank/DDBJ databases">
        <authorList>
            <person name="Gilroy R."/>
        </authorList>
    </citation>
    <scope>NUCLEOTIDE SEQUENCE</scope>
    <source>
        <strain evidence="2">3204</strain>
    </source>
</reference>
<keyword evidence="1" id="KW-0472">Membrane</keyword>
<comment type="caution">
    <text evidence="2">The sequence shown here is derived from an EMBL/GenBank/DDBJ whole genome shotgun (WGS) entry which is preliminary data.</text>
</comment>
<organism evidence="2 3">
    <name type="scientific">Candidatus Companilactobacillus pullicola</name>
    <dbReference type="NCBI Taxonomy" id="2838523"/>
    <lineage>
        <taxon>Bacteria</taxon>
        <taxon>Bacillati</taxon>
        <taxon>Bacillota</taxon>
        <taxon>Bacilli</taxon>
        <taxon>Lactobacillales</taxon>
        <taxon>Lactobacillaceae</taxon>
        <taxon>Companilactobacillus</taxon>
    </lineage>
</organism>
<sequence length="66" mass="7138">MLGILLGSLFITLSAYQFYQTVHAFKGLKEGNDKDPSPFALATLWSSTVIAVALSFAGMGVLLFLR</sequence>
<evidence type="ECO:0000313" key="2">
    <source>
        <dbReference type="EMBL" id="HIY93076.1"/>
    </source>
</evidence>
<name>A0A9D2CP39_9LACO</name>
<keyword evidence="1" id="KW-0812">Transmembrane</keyword>
<keyword evidence="1" id="KW-1133">Transmembrane helix</keyword>
<evidence type="ECO:0000313" key="3">
    <source>
        <dbReference type="Proteomes" id="UP000824013"/>
    </source>
</evidence>
<reference evidence="2" key="1">
    <citation type="journal article" date="2021" name="PeerJ">
        <title>Extensive microbial diversity within the chicken gut microbiome revealed by metagenomics and culture.</title>
        <authorList>
            <person name="Gilroy R."/>
            <person name="Ravi A."/>
            <person name="Getino M."/>
            <person name="Pursley I."/>
            <person name="Horton D.L."/>
            <person name="Alikhan N.F."/>
            <person name="Baker D."/>
            <person name="Gharbi K."/>
            <person name="Hall N."/>
            <person name="Watson M."/>
            <person name="Adriaenssens E.M."/>
            <person name="Foster-Nyarko E."/>
            <person name="Jarju S."/>
            <person name="Secka A."/>
            <person name="Antonio M."/>
            <person name="Oren A."/>
            <person name="Chaudhuri R.R."/>
            <person name="La Ragione R."/>
            <person name="Hildebrand F."/>
            <person name="Pallen M.J."/>
        </authorList>
    </citation>
    <scope>NUCLEOTIDE SEQUENCE</scope>
    <source>
        <strain evidence="2">3204</strain>
    </source>
</reference>
<gene>
    <name evidence="2" type="ORF">H9820_09085</name>
</gene>
<feature type="transmembrane region" description="Helical" evidence="1">
    <location>
        <begin position="41"/>
        <end position="65"/>
    </location>
</feature>
<accession>A0A9D2CP39</accession>
<evidence type="ECO:0000256" key="1">
    <source>
        <dbReference type="SAM" id="Phobius"/>
    </source>
</evidence>
<dbReference type="AlphaFoldDB" id="A0A9D2CP39"/>
<protein>
    <recommendedName>
        <fullName evidence="4">Immunity protein</fullName>
    </recommendedName>
</protein>
<evidence type="ECO:0008006" key="4">
    <source>
        <dbReference type="Google" id="ProtNLM"/>
    </source>
</evidence>
<proteinExistence type="predicted"/>